<dbReference type="Proteomes" id="UP001328107">
    <property type="component" value="Unassembled WGS sequence"/>
</dbReference>
<evidence type="ECO:0000313" key="1">
    <source>
        <dbReference type="EMBL" id="GMR63317.1"/>
    </source>
</evidence>
<accession>A0AAN5DIC2</accession>
<keyword evidence="2" id="KW-1185">Reference proteome</keyword>
<gene>
    <name evidence="1" type="ORF">PMAYCL1PPCAC_33512</name>
</gene>
<dbReference type="EMBL" id="BTRK01000061">
    <property type="protein sequence ID" value="GMR63317.1"/>
    <property type="molecule type" value="Genomic_DNA"/>
</dbReference>
<sequence length="178" mass="20588">MMKEKEENQVERKLTQKANWQWMKMKELSSDLRVPQWTNETIEGVLKSEGKRAEDWKEEVDRVTPLLKIVLPEGKDWRDPYGQDDDNEGKMDELKSVVGGEGRRDGRHDGEIDSSYRIKGEITGSANGIFIGRLKEKKDDLAEKTETYKSRSGGITHRNDSLQSVSIDIRQIKEHNRD</sequence>
<proteinExistence type="predicted"/>
<organism evidence="1 2">
    <name type="scientific">Pristionchus mayeri</name>
    <dbReference type="NCBI Taxonomy" id="1317129"/>
    <lineage>
        <taxon>Eukaryota</taxon>
        <taxon>Metazoa</taxon>
        <taxon>Ecdysozoa</taxon>
        <taxon>Nematoda</taxon>
        <taxon>Chromadorea</taxon>
        <taxon>Rhabditida</taxon>
        <taxon>Rhabditina</taxon>
        <taxon>Diplogasteromorpha</taxon>
        <taxon>Diplogasteroidea</taxon>
        <taxon>Neodiplogasteridae</taxon>
        <taxon>Pristionchus</taxon>
    </lineage>
</organism>
<reference evidence="2" key="1">
    <citation type="submission" date="2022-10" db="EMBL/GenBank/DDBJ databases">
        <title>Genome assembly of Pristionchus species.</title>
        <authorList>
            <person name="Yoshida K."/>
            <person name="Sommer R.J."/>
        </authorList>
    </citation>
    <scope>NUCLEOTIDE SEQUENCE [LARGE SCALE GENOMIC DNA]</scope>
    <source>
        <strain evidence="2">RS5460</strain>
    </source>
</reference>
<comment type="caution">
    <text evidence="1">The sequence shown here is derived from an EMBL/GenBank/DDBJ whole genome shotgun (WGS) entry which is preliminary data.</text>
</comment>
<name>A0AAN5DIC2_9BILA</name>
<dbReference type="AlphaFoldDB" id="A0AAN5DIC2"/>
<evidence type="ECO:0000313" key="2">
    <source>
        <dbReference type="Proteomes" id="UP001328107"/>
    </source>
</evidence>
<protein>
    <submittedName>
        <fullName evidence="1">Uncharacterized protein</fullName>
    </submittedName>
</protein>